<evidence type="ECO:0000256" key="10">
    <source>
        <dbReference type="ARBA" id="ARBA00023136"/>
    </source>
</evidence>
<dbReference type="EMBL" id="JAAVXB010000001">
    <property type="protein sequence ID" value="NKF21233.1"/>
    <property type="molecule type" value="Genomic_DNA"/>
</dbReference>
<evidence type="ECO:0000259" key="12">
    <source>
        <dbReference type="PROSITE" id="PS50109"/>
    </source>
</evidence>
<dbReference type="SMART" id="SM00388">
    <property type="entry name" value="HisKA"/>
    <property type="match status" value="1"/>
</dbReference>
<dbReference type="PRINTS" id="PR00344">
    <property type="entry name" value="BCTRLSENSOR"/>
</dbReference>
<dbReference type="InterPro" id="IPR003594">
    <property type="entry name" value="HATPase_dom"/>
</dbReference>
<feature type="domain" description="Histidine kinase" evidence="12">
    <location>
        <begin position="221"/>
        <end position="416"/>
    </location>
</feature>
<dbReference type="InterPro" id="IPR050428">
    <property type="entry name" value="TCS_sensor_his_kinase"/>
</dbReference>
<comment type="subcellular location">
    <subcellularLocation>
        <location evidence="2">Membrane</location>
    </subcellularLocation>
</comment>
<dbReference type="GO" id="GO:0000155">
    <property type="term" value="F:phosphorelay sensor kinase activity"/>
    <property type="evidence" value="ECO:0007669"/>
    <property type="project" value="InterPro"/>
</dbReference>
<keyword evidence="4" id="KW-0597">Phosphoprotein</keyword>
<evidence type="ECO:0000256" key="1">
    <source>
        <dbReference type="ARBA" id="ARBA00000085"/>
    </source>
</evidence>
<evidence type="ECO:0000256" key="9">
    <source>
        <dbReference type="ARBA" id="ARBA00023012"/>
    </source>
</evidence>
<dbReference type="InterPro" id="IPR003660">
    <property type="entry name" value="HAMP_dom"/>
</dbReference>
<protein>
    <recommendedName>
        <fullName evidence="3">histidine kinase</fullName>
        <ecNumber evidence="3">2.7.13.3</ecNumber>
    </recommendedName>
</protein>
<dbReference type="CDD" id="cd00075">
    <property type="entry name" value="HATPase"/>
    <property type="match status" value="1"/>
</dbReference>
<dbReference type="InterPro" id="IPR004358">
    <property type="entry name" value="Sig_transdc_His_kin-like_C"/>
</dbReference>
<evidence type="ECO:0000313" key="14">
    <source>
        <dbReference type="EMBL" id="NKF21233.1"/>
    </source>
</evidence>
<evidence type="ECO:0000256" key="4">
    <source>
        <dbReference type="ARBA" id="ARBA00022553"/>
    </source>
</evidence>
<proteinExistence type="predicted"/>
<keyword evidence="9" id="KW-0902">Two-component regulatory system</keyword>
<name>A0A970B522_9GAMM</name>
<sequence length="417" mass="45674">MTTTADSRRRPRGRLRRRLLVGFVALSLSTAALAGVALWFADTYIEDAAVRDLMEREMANRTVPRTTQDHLTGERGALRFFTAADAPVELRGHAPGYEEDFELGERTYNLLVRDTADGPVYLLYDISFVEERENILAWMAALALSAVTITSIFAARWLARRALAPLDLLVDQLAQLDPERRGERIALPADDSELAVIVDAINAYMEQLDVLVERERSFAASASHELRTPIAVIQGAAETLALQGENAPLKRIARAVAIARHELDALLALSRVRERPALASVRLDTWLQELAATYAEAIPNARIVWDIDAAEAVVTAPGAIAAIFTNLLRNALRASAGAPVHVYVRPTEIVVTDRGPGIAAADLPHIFEPGFRRLDGGSGMGLYIARTLAARFGWQLSLRNDEPHGVVAALRFGEVDH</sequence>
<dbReference type="PANTHER" id="PTHR45436:SF16">
    <property type="entry name" value="HISTIDINE KINASE"/>
    <property type="match status" value="1"/>
</dbReference>
<evidence type="ECO:0000256" key="8">
    <source>
        <dbReference type="ARBA" id="ARBA00022989"/>
    </source>
</evidence>
<dbReference type="PROSITE" id="PS50109">
    <property type="entry name" value="HIS_KIN"/>
    <property type="match status" value="1"/>
</dbReference>
<dbReference type="EC" id="2.7.13.3" evidence="3"/>
<keyword evidence="5" id="KW-0808">Transferase</keyword>
<accession>A0A970B522</accession>
<evidence type="ECO:0000256" key="7">
    <source>
        <dbReference type="ARBA" id="ARBA00022777"/>
    </source>
</evidence>
<evidence type="ECO:0000256" key="11">
    <source>
        <dbReference type="SAM" id="Phobius"/>
    </source>
</evidence>
<evidence type="ECO:0000313" key="15">
    <source>
        <dbReference type="Proteomes" id="UP000653472"/>
    </source>
</evidence>
<dbReference type="GO" id="GO:0005886">
    <property type="term" value="C:plasma membrane"/>
    <property type="evidence" value="ECO:0007669"/>
    <property type="project" value="TreeGrafter"/>
</dbReference>
<dbReference type="PANTHER" id="PTHR45436">
    <property type="entry name" value="SENSOR HISTIDINE KINASE YKOH"/>
    <property type="match status" value="1"/>
</dbReference>
<dbReference type="SUPFAM" id="SSF47384">
    <property type="entry name" value="Homodimeric domain of signal transducing histidine kinase"/>
    <property type="match status" value="1"/>
</dbReference>
<feature type="domain" description="HAMP" evidence="13">
    <location>
        <begin position="160"/>
        <end position="213"/>
    </location>
</feature>
<organism evidence="14 15">
    <name type="scientific">Solimonas marina</name>
    <dbReference type="NCBI Taxonomy" id="2714601"/>
    <lineage>
        <taxon>Bacteria</taxon>
        <taxon>Pseudomonadati</taxon>
        <taxon>Pseudomonadota</taxon>
        <taxon>Gammaproteobacteria</taxon>
        <taxon>Nevskiales</taxon>
        <taxon>Nevskiaceae</taxon>
        <taxon>Solimonas</taxon>
    </lineage>
</organism>
<dbReference type="AlphaFoldDB" id="A0A970B522"/>
<gene>
    <name evidence="14" type="ORF">G7Y82_02810</name>
</gene>
<dbReference type="Proteomes" id="UP000653472">
    <property type="component" value="Unassembled WGS sequence"/>
</dbReference>
<keyword evidence="8 11" id="KW-1133">Transmembrane helix</keyword>
<keyword evidence="10 11" id="KW-0472">Membrane</keyword>
<evidence type="ECO:0000256" key="2">
    <source>
        <dbReference type="ARBA" id="ARBA00004370"/>
    </source>
</evidence>
<dbReference type="Pfam" id="PF00512">
    <property type="entry name" value="HisKA"/>
    <property type="match status" value="1"/>
</dbReference>
<dbReference type="RefSeq" id="WP_168146464.1">
    <property type="nucleotide sequence ID" value="NZ_JAAVXB010000001.1"/>
</dbReference>
<dbReference type="Gene3D" id="1.10.287.130">
    <property type="match status" value="1"/>
</dbReference>
<keyword evidence="7 14" id="KW-0418">Kinase</keyword>
<dbReference type="PROSITE" id="PS50885">
    <property type="entry name" value="HAMP"/>
    <property type="match status" value="1"/>
</dbReference>
<evidence type="ECO:0000256" key="5">
    <source>
        <dbReference type="ARBA" id="ARBA00022679"/>
    </source>
</evidence>
<dbReference type="Pfam" id="PF02518">
    <property type="entry name" value="HATPase_c"/>
    <property type="match status" value="1"/>
</dbReference>
<comment type="caution">
    <text evidence="14">The sequence shown here is derived from an EMBL/GenBank/DDBJ whole genome shotgun (WGS) entry which is preliminary data.</text>
</comment>
<feature type="transmembrane region" description="Helical" evidence="11">
    <location>
        <begin position="20"/>
        <end position="41"/>
    </location>
</feature>
<reference evidence="14" key="1">
    <citation type="submission" date="2020-03" db="EMBL/GenBank/DDBJ databases">
        <title>Solimonas marina sp. nov., isolated from deep seawater of the Pacific Ocean.</title>
        <authorList>
            <person name="Liu X."/>
            <person name="Lai Q."/>
            <person name="Sun F."/>
            <person name="Gai Y."/>
            <person name="Li G."/>
            <person name="Shao Z."/>
        </authorList>
    </citation>
    <scope>NUCLEOTIDE SEQUENCE</scope>
    <source>
        <strain evidence="14">C16B3</strain>
    </source>
</reference>
<keyword evidence="15" id="KW-1185">Reference proteome</keyword>
<evidence type="ECO:0000256" key="3">
    <source>
        <dbReference type="ARBA" id="ARBA00012438"/>
    </source>
</evidence>
<dbReference type="InterPro" id="IPR003661">
    <property type="entry name" value="HisK_dim/P_dom"/>
</dbReference>
<feature type="transmembrane region" description="Helical" evidence="11">
    <location>
        <begin position="135"/>
        <end position="159"/>
    </location>
</feature>
<comment type="catalytic activity">
    <reaction evidence="1">
        <text>ATP + protein L-histidine = ADP + protein N-phospho-L-histidine.</text>
        <dbReference type="EC" id="2.7.13.3"/>
    </reaction>
</comment>
<dbReference type="CDD" id="cd00082">
    <property type="entry name" value="HisKA"/>
    <property type="match status" value="1"/>
</dbReference>
<dbReference type="InterPro" id="IPR005467">
    <property type="entry name" value="His_kinase_dom"/>
</dbReference>
<dbReference type="InterPro" id="IPR036097">
    <property type="entry name" value="HisK_dim/P_sf"/>
</dbReference>
<dbReference type="SMART" id="SM00387">
    <property type="entry name" value="HATPase_c"/>
    <property type="match status" value="1"/>
</dbReference>
<evidence type="ECO:0000259" key="13">
    <source>
        <dbReference type="PROSITE" id="PS50885"/>
    </source>
</evidence>
<dbReference type="SUPFAM" id="SSF55874">
    <property type="entry name" value="ATPase domain of HSP90 chaperone/DNA topoisomerase II/histidine kinase"/>
    <property type="match status" value="1"/>
</dbReference>
<evidence type="ECO:0000256" key="6">
    <source>
        <dbReference type="ARBA" id="ARBA00022692"/>
    </source>
</evidence>
<dbReference type="InterPro" id="IPR036890">
    <property type="entry name" value="HATPase_C_sf"/>
</dbReference>
<keyword evidence="6 11" id="KW-0812">Transmembrane</keyword>
<dbReference type="Gene3D" id="3.30.565.10">
    <property type="entry name" value="Histidine kinase-like ATPase, C-terminal domain"/>
    <property type="match status" value="1"/>
</dbReference>